<dbReference type="Proteomes" id="UP001564657">
    <property type="component" value="Unassembled WGS sequence"/>
</dbReference>
<evidence type="ECO:0000313" key="1">
    <source>
        <dbReference type="EMBL" id="MEY8001421.1"/>
    </source>
</evidence>
<evidence type="ECO:0000313" key="2">
    <source>
        <dbReference type="Proteomes" id="UP001564657"/>
    </source>
</evidence>
<keyword evidence="2" id="KW-1185">Reference proteome</keyword>
<comment type="caution">
    <text evidence="1">The sequence shown here is derived from an EMBL/GenBank/DDBJ whole genome shotgun (WGS) entry which is preliminary data.</text>
</comment>
<dbReference type="Pfam" id="PF15580">
    <property type="entry name" value="Imm53"/>
    <property type="match status" value="1"/>
</dbReference>
<sequence length="96" mass="11138">MSIIEVLQEWYKNICESSICTGIQIETVNNCGWCVYIDLFDTAYETESFDTVYIQKSGSDWFKCIKENSLFKGYGGVQNLEDILNAFYCWIKTEKA</sequence>
<organism evidence="1 2">
    <name type="scientific">Clostridium moutaii</name>
    <dbReference type="NCBI Taxonomy" id="3240932"/>
    <lineage>
        <taxon>Bacteria</taxon>
        <taxon>Bacillati</taxon>
        <taxon>Bacillota</taxon>
        <taxon>Clostridia</taxon>
        <taxon>Eubacteriales</taxon>
        <taxon>Clostridiaceae</taxon>
        <taxon>Clostridium</taxon>
    </lineage>
</organism>
<dbReference type="RefSeq" id="WP_369705317.1">
    <property type="nucleotide sequence ID" value="NZ_JBGEWD010000018.1"/>
</dbReference>
<proteinExistence type="predicted"/>
<dbReference type="EMBL" id="JBGEWD010000018">
    <property type="protein sequence ID" value="MEY8001421.1"/>
    <property type="molecule type" value="Genomic_DNA"/>
</dbReference>
<name>A0ABV4BUR1_9CLOT</name>
<accession>A0ABV4BUR1</accession>
<gene>
    <name evidence="1" type="ORF">AB8U03_14665</name>
</gene>
<dbReference type="InterPro" id="IPR028228">
    <property type="entry name" value="Imm53"/>
</dbReference>
<protein>
    <submittedName>
        <fullName evidence="1">Imm53 family immunity protein</fullName>
    </submittedName>
</protein>
<reference evidence="1 2" key="1">
    <citation type="submission" date="2024-08" db="EMBL/GenBank/DDBJ databases">
        <title>Clostridium lapicellarii sp. nov., and Clostridium renhuaiense sp. nov., two species isolated from the mud in a fermentation cellar used for producing sauce-flavour Chinese liquors.</title>
        <authorList>
            <person name="Yang F."/>
            <person name="Wang H."/>
            <person name="Chen L.Q."/>
            <person name="Zhou N."/>
            <person name="Lu J.J."/>
            <person name="Pu X.X."/>
            <person name="Wan B."/>
            <person name="Wang L."/>
            <person name="Liu S.J."/>
        </authorList>
    </citation>
    <scope>NUCLEOTIDE SEQUENCE [LARGE SCALE GENOMIC DNA]</scope>
    <source>
        <strain evidence="1 2">MT-5</strain>
    </source>
</reference>